<name>A0A2V3J3F1_9FLOR</name>
<dbReference type="STRING" id="448386.A0A2V3J3F1"/>
<evidence type="ECO:0000256" key="3">
    <source>
        <dbReference type="PROSITE-ProRule" id="PRU00176"/>
    </source>
</evidence>
<dbReference type="OrthoDB" id="1875751at2759"/>
<keyword evidence="7" id="KW-1185">Reference proteome</keyword>
<dbReference type="InterPro" id="IPR000504">
    <property type="entry name" value="RRM_dom"/>
</dbReference>
<feature type="domain" description="RRM" evidence="5">
    <location>
        <begin position="231"/>
        <end position="312"/>
    </location>
</feature>
<dbReference type="SMART" id="SM00360">
    <property type="entry name" value="RRM"/>
    <property type="match status" value="2"/>
</dbReference>
<feature type="region of interest" description="Disordered" evidence="4">
    <location>
        <begin position="169"/>
        <end position="226"/>
    </location>
</feature>
<dbReference type="Pfam" id="PF00076">
    <property type="entry name" value="RRM_1"/>
    <property type="match status" value="2"/>
</dbReference>
<dbReference type="SUPFAM" id="SSF54928">
    <property type="entry name" value="RNA-binding domain, RBD"/>
    <property type="match status" value="2"/>
</dbReference>
<feature type="compositionally biased region" description="Basic and acidic residues" evidence="4">
    <location>
        <begin position="489"/>
        <end position="498"/>
    </location>
</feature>
<dbReference type="PANTHER" id="PTHR48032">
    <property type="entry name" value="RNA-BINDING PROTEIN MUSASHI HOMOLOG RBP6"/>
    <property type="match status" value="1"/>
</dbReference>
<evidence type="ECO:0000256" key="2">
    <source>
        <dbReference type="ARBA" id="ARBA00022884"/>
    </source>
</evidence>
<accession>A0A2V3J3F1</accession>
<feature type="compositionally biased region" description="Low complexity" evidence="4">
    <location>
        <begin position="424"/>
        <end position="437"/>
    </location>
</feature>
<dbReference type="InterPro" id="IPR035979">
    <property type="entry name" value="RBD_domain_sf"/>
</dbReference>
<evidence type="ECO:0000313" key="6">
    <source>
        <dbReference type="EMBL" id="PXF48863.1"/>
    </source>
</evidence>
<dbReference type="Proteomes" id="UP000247409">
    <property type="component" value="Unassembled WGS sequence"/>
</dbReference>
<feature type="region of interest" description="Disordered" evidence="4">
    <location>
        <begin position="1"/>
        <end position="111"/>
    </location>
</feature>
<sequence length="498" mass="53026">MATLHPPQVDGTPTPDQDPPEKWTPRDAPPDAPVNPDDYPNIDNDPESSKQPPEQPKPSNPQTPDPPNVPSALYEQQQRAFHDQQHQYSQRPVPPSNPPAQQQPSSSSSAGCKIFVGGLSWETDEQSLRAYFEQIGTVLDCVIMRDRHTGHPRGFGFVTFADEDAATAAASRRHDLDGRQVEAKRAVPRSEGSSASTAPGHNPSFPAAPRGQRYNDAPGAPPHRAHHTTKCKVFVGGLPSGCGGEEFRAYFSQFGEVIDAQVMIDHNTGNSRGFGFVTFANEATVNAVVGPGKSNTDHEIMGKCVEVKRAEPKGVSQDRRHNRDSYNQGAGRAGASASQNDGLPHSGANGSGANAAAAAAAAYYSNYPASLAEQYGAYYNSPQWQQYYAAMGYNFNFPQSYNPYQQYLQAYMNTQASANGTGGSAAMPANAASPNAPGAGGFDNSHVPARYRGGGGGHGGDMGHGGPQNGHGHGSNNSGGGPGSRRSSRRDDRYHPYR</sequence>
<keyword evidence="2 3" id="KW-0694">RNA-binding</keyword>
<feature type="region of interest" description="Disordered" evidence="4">
    <location>
        <begin position="308"/>
        <end position="351"/>
    </location>
</feature>
<dbReference type="FunFam" id="3.30.70.330:FF:000040">
    <property type="entry name" value="Heterogeneous nuclear ribonucleoprotein A2/B1"/>
    <property type="match status" value="1"/>
</dbReference>
<protein>
    <submittedName>
        <fullName evidence="6">Putative RNA-binding protein</fullName>
    </submittedName>
</protein>
<feature type="compositionally biased region" description="Basic and acidic residues" evidence="4">
    <location>
        <begin position="172"/>
        <end position="185"/>
    </location>
</feature>
<evidence type="ECO:0000313" key="7">
    <source>
        <dbReference type="Proteomes" id="UP000247409"/>
    </source>
</evidence>
<evidence type="ECO:0000256" key="1">
    <source>
        <dbReference type="ARBA" id="ARBA00022737"/>
    </source>
</evidence>
<proteinExistence type="predicted"/>
<feature type="region of interest" description="Disordered" evidence="4">
    <location>
        <begin position="421"/>
        <end position="498"/>
    </location>
</feature>
<feature type="compositionally biased region" description="Low complexity" evidence="4">
    <location>
        <begin position="329"/>
        <end position="338"/>
    </location>
</feature>
<evidence type="ECO:0000256" key="4">
    <source>
        <dbReference type="SAM" id="MobiDB-lite"/>
    </source>
</evidence>
<feature type="compositionally biased region" description="Low complexity" evidence="4">
    <location>
        <begin position="34"/>
        <end position="43"/>
    </location>
</feature>
<dbReference type="Gene3D" id="3.30.70.330">
    <property type="match status" value="2"/>
</dbReference>
<dbReference type="GO" id="GO:0003729">
    <property type="term" value="F:mRNA binding"/>
    <property type="evidence" value="ECO:0007669"/>
    <property type="project" value="TreeGrafter"/>
</dbReference>
<dbReference type="GO" id="GO:0006417">
    <property type="term" value="P:regulation of translation"/>
    <property type="evidence" value="ECO:0007669"/>
    <property type="project" value="TreeGrafter"/>
</dbReference>
<feature type="compositionally biased region" description="Pro residues" evidence="4">
    <location>
        <begin position="53"/>
        <end position="69"/>
    </location>
</feature>
<feature type="compositionally biased region" description="Basic and acidic residues" evidence="4">
    <location>
        <begin position="19"/>
        <end position="29"/>
    </location>
</feature>
<dbReference type="PROSITE" id="PS50102">
    <property type="entry name" value="RRM"/>
    <property type="match status" value="2"/>
</dbReference>
<reference evidence="6 7" key="1">
    <citation type="journal article" date="2018" name="Mol. Biol. Evol.">
        <title>Analysis of the draft genome of the red seaweed Gracilariopsis chorda provides insights into genome size evolution in Rhodophyta.</title>
        <authorList>
            <person name="Lee J."/>
            <person name="Yang E.C."/>
            <person name="Graf L."/>
            <person name="Yang J.H."/>
            <person name="Qiu H."/>
            <person name="Zel Zion U."/>
            <person name="Chan C.X."/>
            <person name="Stephens T.G."/>
            <person name="Weber A.P.M."/>
            <person name="Boo G.H."/>
            <person name="Boo S.M."/>
            <person name="Kim K.M."/>
            <person name="Shin Y."/>
            <person name="Jung M."/>
            <person name="Lee S.J."/>
            <person name="Yim H.S."/>
            <person name="Lee J.H."/>
            <person name="Bhattacharya D."/>
            <person name="Yoon H.S."/>
        </authorList>
    </citation>
    <scope>NUCLEOTIDE SEQUENCE [LARGE SCALE GENOMIC DNA]</scope>
    <source>
        <strain evidence="6 7">SKKU-2015</strain>
        <tissue evidence="6">Whole body</tissue>
    </source>
</reference>
<feature type="compositionally biased region" description="Gly residues" evidence="4">
    <location>
        <begin position="452"/>
        <end position="483"/>
    </location>
</feature>
<comment type="caution">
    <text evidence="6">The sequence shown here is derived from an EMBL/GenBank/DDBJ whole genome shotgun (WGS) entry which is preliminary data.</text>
</comment>
<organism evidence="6 7">
    <name type="scientific">Gracilariopsis chorda</name>
    <dbReference type="NCBI Taxonomy" id="448386"/>
    <lineage>
        <taxon>Eukaryota</taxon>
        <taxon>Rhodophyta</taxon>
        <taxon>Florideophyceae</taxon>
        <taxon>Rhodymeniophycidae</taxon>
        <taxon>Gracilariales</taxon>
        <taxon>Gracilariaceae</taxon>
        <taxon>Gracilariopsis</taxon>
    </lineage>
</organism>
<feature type="domain" description="RRM" evidence="5">
    <location>
        <begin position="112"/>
        <end position="188"/>
    </location>
</feature>
<feature type="compositionally biased region" description="Basic and acidic residues" evidence="4">
    <location>
        <begin position="308"/>
        <end position="324"/>
    </location>
</feature>
<gene>
    <name evidence="6" type="ORF">BWQ96_01419</name>
</gene>
<keyword evidence="1" id="KW-0677">Repeat</keyword>
<evidence type="ECO:0000259" key="5">
    <source>
        <dbReference type="PROSITE" id="PS50102"/>
    </source>
</evidence>
<dbReference type="PANTHER" id="PTHR48032:SF6">
    <property type="entry name" value="RNA-BINDING (RRM_RBD_RNP MOTIFS) FAMILY PROTEIN"/>
    <property type="match status" value="1"/>
</dbReference>
<dbReference type="AlphaFoldDB" id="A0A2V3J3F1"/>
<dbReference type="InterPro" id="IPR012677">
    <property type="entry name" value="Nucleotide-bd_a/b_plait_sf"/>
</dbReference>
<dbReference type="EMBL" id="NBIV01000011">
    <property type="protein sequence ID" value="PXF48863.1"/>
    <property type="molecule type" value="Genomic_DNA"/>
</dbReference>
<feature type="compositionally biased region" description="Low complexity" evidence="4">
    <location>
        <begin position="99"/>
        <end position="109"/>
    </location>
</feature>